<sequence length="698" mass="75355">MSDQVGAKSNALVAPDILAGRGQGVSLTRQVVLDEDEYTAALSHIIKRDFFPNLDKLSATNNYLSALESHDTIAIADSIRHLSALTPGPGQRDARLKEEQWRKTREMADVAGTPYISRTPFGGTGMETPMPYHERSDIDADRETKRRKLELSSGLDNFQASYTSEDNSSFMNILQEENRAKREKYAWAYAAEEKAKQSRLRLEQSRRQLLIKAGGYVPDDGLLPVKKAIEPPNHRLALTLPKEAENECLSGEKGKKKAIRADPATQQTAGMQADSGRDLIIRSPKRASTDDAALIRHAPDLNAPDISEMQLVIPNALPSGITASTDKEEDDGTLEIVLDPSSHLARALAEVGLPETAIVTRQGDLVPSREIASGSGDAVGKRGEVDRLAREAKESEVMGELKDDREIIVPTWGYKTRNALMFGPDADVNPVLPGPRPAMTAAQIRADPPEIRHANTRLAEEDPDDDQDARSSRRATSPSRSRVGAAIAGVQYQPSSQLPKYGDYALVPAVPSPSPSELGPTAVKELMTWGTLLGTPRAIGGDDDIDLTPNNFKMNEPGRRDDIGRRLATNASRSMRERAQGYGITPKGLAVLSAGNTSGSRANGQRAGSMGPPAPPTPGSSTPRRRAEALTPAAKSLLQRSVMGTPQRSGVSGLGLPRSAGTRSRGEAMEKNGGWRSADANKPANRRTWTPSPAPRRS</sequence>
<comment type="subcellular location">
    <subcellularLocation>
        <location evidence="1">Nucleus</location>
    </subcellularLocation>
</comment>
<dbReference type="GO" id="GO:0071013">
    <property type="term" value="C:catalytic step 2 spliceosome"/>
    <property type="evidence" value="ECO:0007669"/>
    <property type="project" value="TreeGrafter"/>
</dbReference>
<reference evidence="5" key="1">
    <citation type="submission" date="2020-07" db="EMBL/GenBank/DDBJ databases">
        <title>Draft Genome Sequence of a Deep-Sea Yeast, Naganishia (Cryptococcus) liquefaciens strain N6.</title>
        <authorList>
            <person name="Han Y.W."/>
            <person name="Kajitani R."/>
            <person name="Morimoto H."/>
            <person name="Parhat M."/>
            <person name="Tsubouchi H."/>
            <person name="Bakenova O."/>
            <person name="Ogata M."/>
            <person name="Argunhan B."/>
            <person name="Aoki R."/>
            <person name="Kajiwara S."/>
            <person name="Itoh T."/>
            <person name="Iwasaki H."/>
        </authorList>
    </citation>
    <scope>NUCLEOTIDE SEQUENCE</scope>
    <source>
        <strain evidence="5">N6</strain>
    </source>
</reference>
<comment type="caution">
    <text evidence="5">The sequence shown here is derived from an EMBL/GenBank/DDBJ whole genome shotgun (WGS) entry which is preliminary data.</text>
</comment>
<evidence type="ECO:0000256" key="4">
    <source>
        <dbReference type="SAM" id="MobiDB-lite"/>
    </source>
</evidence>
<dbReference type="AlphaFoldDB" id="A0A8H3YED5"/>
<gene>
    <name evidence="5" type="ORF">NliqN6_2555</name>
</gene>
<evidence type="ECO:0000313" key="5">
    <source>
        <dbReference type="EMBL" id="GHJ86153.1"/>
    </source>
</evidence>
<protein>
    <submittedName>
        <fullName evidence="5">Uncharacterized protein</fullName>
    </submittedName>
</protein>
<dbReference type="Proteomes" id="UP000620104">
    <property type="component" value="Unassembled WGS sequence"/>
</dbReference>
<feature type="region of interest" description="Disordered" evidence="4">
    <location>
        <begin position="536"/>
        <end position="562"/>
    </location>
</feature>
<dbReference type="EMBL" id="BLZA01000017">
    <property type="protein sequence ID" value="GHJ86153.1"/>
    <property type="molecule type" value="Genomic_DNA"/>
</dbReference>
<feature type="region of interest" description="Disordered" evidence="4">
    <location>
        <begin position="249"/>
        <end position="278"/>
    </location>
</feature>
<evidence type="ECO:0000256" key="1">
    <source>
        <dbReference type="ARBA" id="ARBA00004123"/>
    </source>
</evidence>
<dbReference type="Pfam" id="PF09751">
    <property type="entry name" value="Es2"/>
    <property type="match status" value="2"/>
</dbReference>
<feature type="compositionally biased region" description="Polar residues" evidence="4">
    <location>
        <begin position="594"/>
        <end position="603"/>
    </location>
</feature>
<evidence type="ECO:0000256" key="3">
    <source>
        <dbReference type="ARBA" id="ARBA00023242"/>
    </source>
</evidence>
<proteinExistence type="inferred from homology"/>
<feature type="region of interest" description="Disordered" evidence="4">
    <location>
        <begin position="431"/>
        <end position="450"/>
    </location>
</feature>
<feature type="region of interest" description="Disordered" evidence="4">
    <location>
        <begin position="590"/>
        <end position="698"/>
    </location>
</feature>
<accession>A0A8H3YED5</accession>
<name>A0A8H3YED5_9TREE</name>
<feature type="compositionally biased region" description="Polar residues" evidence="4">
    <location>
        <begin position="638"/>
        <end position="650"/>
    </location>
</feature>
<keyword evidence="3" id="KW-0539">Nucleus</keyword>
<dbReference type="InterPro" id="IPR019148">
    <property type="entry name" value="Nuclear_protein_DGCR14_ESS-2"/>
</dbReference>
<organism evidence="5 6">
    <name type="scientific">Naganishia liquefaciens</name>
    <dbReference type="NCBI Taxonomy" id="104408"/>
    <lineage>
        <taxon>Eukaryota</taxon>
        <taxon>Fungi</taxon>
        <taxon>Dikarya</taxon>
        <taxon>Basidiomycota</taxon>
        <taxon>Agaricomycotina</taxon>
        <taxon>Tremellomycetes</taxon>
        <taxon>Filobasidiales</taxon>
        <taxon>Filobasidiaceae</taxon>
        <taxon>Naganishia</taxon>
    </lineage>
</organism>
<comment type="similarity">
    <text evidence="2">Belongs to the ESS2 family.</text>
</comment>
<feature type="region of interest" description="Disordered" evidence="4">
    <location>
        <begin position="456"/>
        <end position="498"/>
    </location>
</feature>
<evidence type="ECO:0000256" key="2">
    <source>
        <dbReference type="ARBA" id="ARBA00009072"/>
    </source>
</evidence>
<evidence type="ECO:0000313" key="6">
    <source>
        <dbReference type="Proteomes" id="UP000620104"/>
    </source>
</evidence>
<keyword evidence="6" id="KW-1185">Reference proteome</keyword>
<dbReference type="PANTHER" id="PTHR12940">
    <property type="entry name" value="ES-2 PROTEIN - RELATED"/>
    <property type="match status" value="1"/>
</dbReference>
<dbReference type="PANTHER" id="PTHR12940:SF0">
    <property type="entry name" value="SPLICING FACTOR ESS-2 HOMOLOG"/>
    <property type="match status" value="1"/>
</dbReference>
<dbReference type="OrthoDB" id="19679at2759"/>